<keyword evidence="3" id="KW-1185">Reference proteome</keyword>
<sequence length="84" mass="8831">MAGFTCTTRVSYSKGNATLKSMGQVLVNDVSGRGQFHIGVLKEPVNPGADITKQGDQPAGIDEGIIFGSIFRKDTIMGCISLSP</sequence>
<comment type="caution">
    <text evidence="2">The sequence shown here is derived from an EMBL/GenBank/DDBJ whole genome shotgun (WGS) entry which is preliminary data.</text>
</comment>
<feature type="domain" description="Glycoside hydrolase 131 catalytic N-terminal" evidence="1">
    <location>
        <begin position="7"/>
        <end position="75"/>
    </location>
</feature>
<reference evidence="2" key="1">
    <citation type="journal article" date="2023" name="Mol. Phylogenet. Evol.">
        <title>Genome-scale phylogeny and comparative genomics of the fungal order Sordariales.</title>
        <authorList>
            <person name="Hensen N."/>
            <person name="Bonometti L."/>
            <person name="Westerberg I."/>
            <person name="Brannstrom I.O."/>
            <person name="Guillou S."/>
            <person name="Cros-Aarteil S."/>
            <person name="Calhoun S."/>
            <person name="Haridas S."/>
            <person name="Kuo A."/>
            <person name="Mondo S."/>
            <person name="Pangilinan J."/>
            <person name="Riley R."/>
            <person name="LaButti K."/>
            <person name="Andreopoulos B."/>
            <person name="Lipzen A."/>
            <person name="Chen C."/>
            <person name="Yan M."/>
            <person name="Daum C."/>
            <person name="Ng V."/>
            <person name="Clum A."/>
            <person name="Steindorff A."/>
            <person name="Ohm R.A."/>
            <person name="Martin F."/>
            <person name="Silar P."/>
            <person name="Natvig D.O."/>
            <person name="Lalanne C."/>
            <person name="Gautier V."/>
            <person name="Ament-Velasquez S.L."/>
            <person name="Kruys A."/>
            <person name="Hutchinson M.I."/>
            <person name="Powell A.J."/>
            <person name="Barry K."/>
            <person name="Miller A.N."/>
            <person name="Grigoriev I.V."/>
            <person name="Debuchy R."/>
            <person name="Gladieux P."/>
            <person name="Hiltunen Thoren M."/>
            <person name="Johannesson H."/>
        </authorList>
    </citation>
    <scope>NUCLEOTIDE SEQUENCE</scope>
    <source>
        <strain evidence="2">CBS 955.72</strain>
    </source>
</reference>
<evidence type="ECO:0000313" key="2">
    <source>
        <dbReference type="EMBL" id="KAK3345784.1"/>
    </source>
</evidence>
<name>A0AAJ0MAE8_9PEZI</name>
<organism evidence="2 3">
    <name type="scientific">Lasiosphaeria hispida</name>
    <dbReference type="NCBI Taxonomy" id="260671"/>
    <lineage>
        <taxon>Eukaryota</taxon>
        <taxon>Fungi</taxon>
        <taxon>Dikarya</taxon>
        <taxon>Ascomycota</taxon>
        <taxon>Pezizomycotina</taxon>
        <taxon>Sordariomycetes</taxon>
        <taxon>Sordariomycetidae</taxon>
        <taxon>Sordariales</taxon>
        <taxon>Lasiosphaeriaceae</taxon>
        <taxon>Lasiosphaeria</taxon>
    </lineage>
</organism>
<dbReference type="Proteomes" id="UP001275084">
    <property type="component" value="Unassembled WGS sequence"/>
</dbReference>
<evidence type="ECO:0000259" key="1">
    <source>
        <dbReference type="Pfam" id="PF18271"/>
    </source>
</evidence>
<dbReference type="Pfam" id="PF18271">
    <property type="entry name" value="GH131_N"/>
    <property type="match status" value="1"/>
</dbReference>
<proteinExistence type="predicted"/>
<accession>A0AAJ0MAE8</accession>
<protein>
    <recommendedName>
        <fullName evidence="1">Glycoside hydrolase 131 catalytic N-terminal domain-containing protein</fullName>
    </recommendedName>
</protein>
<dbReference type="Gene3D" id="2.60.120.1160">
    <property type="match status" value="1"/>
</dbReference>
<dbReference type="InterPro" id="IPR041524">
    <property type="entry name" value="GH131_N"/>
</dbReference>
<dbReference type="EMBL" id="JAUIQD010000006">
    <property type="protein sequence ID" value="KAK3345784.1"/>
    <property type="molecule type" value="Genomic_DNA"/>
</dbReference>
<reference evidence="2" key="2">
    <citation type="submission" date="2023-06" db="EMBL/GenBank/DDBJ databases">
        <authorList>
            <consortium name="Lawrence Berkeley National Laboratory"/>
            <person name="Haridas S."/>
            <person name="Hensen N."/>
            <person name="Bonometti L."/>
            <person name="Westerberg I."/>
            <person name="Brannstrom I.O."/>
            <person name="Guillou S."/>
            <person name="Cros-Aarteil S."/>
            <person name="Calhoun S."/>
            <person name="Kuo A."/>
            <person name="Mondo S."/>
            <person name="Pangilinan J."/>
            <person name="Riley R."/>
            <person name="Labutti K."/>
            <person name="Andreopoulos B."/>
            <person name="Lipzen A."/>
            <person name="Chen C."/>
            <person name="Yanf M."/>
            <person name="Daum C."/>
            <person name="Ng V."/>
            <person name="Clum A."/>
            <person name="Steindorff A."/>
            <person name="Ohm R."/>
            <person name="Martin F."/>
            <person name="Silar P."/>
            <person name="Natvig D."/>
            <person name="Lalanne C."/>
            <person name="Gautier V."/>
            <person name="Ament-Velasquez S.L."/>
            <person name="Kruys A."/>
            <person name="Hutchinson M.I."/>
            <person name="Powell A.J."/>
            <person name="Barry K."/>
            <person name="Miller A.N."/>
            <person name="Grigoriev I.V."/>
            <person name="Debuchy R."/>
            <person name="Gladieux P."/>
            <person name="Thoren M.H."/>
            <person name="Johannesson H."/>
        </authorList>
    </citation>
    <scope>NUCLEOTIDE SEQUENCE</scope>
    <source>
        <strain evidence="2">CBS 955.72</strain>
    </source>
</reference>
<dbReference type="AlphaFoldDB" id="A0AAJ0MAE8"/>
<gene>
    <name evidence="2" type="ORF">B0T25DRAFT_583099</name>
</gene>
<evidence type="ECO:0000313" key="3">
    <source>
        <dbReference type="Proteomes" id="UP001275084"/>
    </source>
</evidence>